<dbReference type="InterPro" id="IPR000719">
    <property type="entry name" value="Prot_kinase_dom"/>
</dbReference>
<keyword evidence="3 6" id="KW-0547">Nucleotide-binding</keyword>
<keyword evidence="1" id="KW-0723">Serine/threonine-protein kinase</keyword>
<dbReference type="PROSITE" id="PS00108">
    <property type="entry name" value="PROTEIN_KINASE_ST"/>
    <property type="match status" value="1"/>
</dbReference>
<dbReference type="Proteomes" id="UP000054097">
    <property type="component" value="Unassembled WGS sequence"/>
</dbReference>
<feature type="compositionally biased region" description="Basic and acidic residues" evidence="7">
    <location>
        <begin position="164"/>
        <end position="180"/>
    </location>
</feature>
<dbReference type="GO" id="GO:0007094">
    <property type="term" value="P:mitotic spindle assembly checkpoint signaling"/>
    <property type="evidence" value="ECO:0007669"/>
    <property type="project" value="TreeGrafter"/>
</dbReference>
<dbReference type="InterPro" id="IPR008271">
    <property type="entry name" value="Ser/Thr_kinase_AS"/>
</dbReference>
<evidence type="ECO:0000256" key="3">
    <source>
        <dbReference type="ARBA" id="ARBA00022741"/>
    </source>
</evidence>
<proteinExistence type="predicted"/>
<dbReference type="PROSITE" id="PS50011">
    <property type="entry name" value="PROTEIN_KINASE_DOM"/>
    <property type="match status" value="1"/>
</dbReference>
<dbReference type="GO" id="GO:0004712">
    <property type="term" value="F:protein serine/threonine/tyrosine kinase activity"/>
    <property type="evidence" value="ECO:0007669"/>
    <property type="project" value="TreeGrafter"/>
</dbReference>
<dbReference type="PANTHER" id="PTHR22974">
    <property type="entry name" value="MIXED LINEAGE PROTEIN KINASE"/>
    <property type="match status" value="1"/>
</dbReference>
<feature type="domain" description="Protein kinase" evidence="8">
    <location>
        <begin position="336"/>
        <end position="624"/>
    </location>
</feature>
<dbReference type="STRING" id="933852.A0A0C2W122"/>
<organism evidence="9 10">
    <name type="scientific">Serendipita vermifera MAFF 305830</name>
    <dbReference type="NCBI Taxonomy" id="933852"/>
    <lineage>
        <taxon>Eukaryota</taxon>
        <taxon>Fungi</taxon>
        <taxon>Dikarya</taxon>
        <taxon>Basidiomycota</taxon>
        <taxon>Agaricomycotina</taxon>
        <taxon>Agaricomycetes</taxon>
        <taxon>Sebacinales</taxon>
        <taxon>Serendipitaceae</taxon>
        <taxon>Serendipita</taxon>
    </lineage>
</organism>
<dbReference type="SUPFAM" id="SSF56112">
    <property type="entry name" value="Protein kinase-like (PK-like)"/>
    <property type="match status" value="1"/>
</dbReference>
<reference evidence="10" key="2">
    <citation type="submission" date="2015-01" db="EMBL/GenBank/DDBJ databases">
        <title>Evolutionary Origins and Diversification of the Mycorrhizal Mutualists.</title>
        <authorList>
            <consortium name="DOE Joint Genome Institute"/>
            <consortium name="Mycorrhizal Genomics Consortium"/>
            <person name="Kohler A."/>
            <person name="Kuo A."/>
            <person name="Nagy L.G."/>
            <person name="Floudas D."/>
            <person name="Copeland A."/>
            <person name="Barry K.W."/>
            <person name="Cichocki N."/>
            <person name="Veneault-Fourrey C."/>
            <person name="LaButti K."/>
            <person name="Lindquist E.A."/>
            <person name="Lipzen A."/>
            <person name="Lundell T."/>
            <person name="Morin E."/>
            <person name="Murat C."/>
            <person name="Riley R."/>
            <person name="Ohm R."/>
            <person name="Sun H."/>
            <person name="Tunlid A."/>
            <person name="Henrissat B."/>
            <person name="Grigoriev I.V."/>
            <person name="Hibbett D.S."/>
            <person name="Martin F."/>
        </authorList>
    </citation>
    <scope>NUCLEOTIDE SEQUENCE [LARGE SCALE GENOMIC DNA]</scope>
    <source>
        <strain evidence="10">MAFF 305830</strain>
    </source>
</reference>
<protein>
    <recommendedName>
        <fullName evidence="8">Protein kinase domain-containing protein</fullName>
    </recommendedName>
</protein>
<keyword evidence="2" id="KW-0808">Transferase</keyword>
<dbReference type="InterPro" id="IPR017441">
    <property type="entry name" value="Protein_kinase_ATP_BS"/>
</dbReference>
<dbReference type="GO" id="GO:0000776">
    <property type="term" value="C:kinetochore"/>
    <property type="evidence" value="ECO:0007669"/>
    <property type="project" value="TreeGrafter"/>
</dbReference>
<sequence length="694" mass="77825">MSTSPEDRFPPPARSSSAAGHRPPNSSSLQYQTDFRASHQPHPQPREEEEEDVPIQPSKFQNLHINDTLQLRQQRTPWSTSTLPPDTVVYEPPPPPARSTRNVNRSPDGGKTPRERQTSSISSIQPPAAANKGKRFNSSHTTHTQSTAQSQAHQQRLTKSAGKRPVEKRDYGSGGVDDRQVGGGVPRPNSSKGIRGEEERDEANVDLGSQGYNGTGRPGMAQSHAYQEPWQQQQQQQHPNYYGATVRGPQTAPAMGNGGQYYSEQNGPYGGQGRSSSPIEHERQGRSMNPAHIDRTPGPTNAKANLARSNTVPANGSSLVGPDMQKNVLTVNKHQYIRLEQIGRGGTSKVYRVIRLRDWRQFALKKIAVKELDDQAMRSYVTEIQMLKRLSGNASVVRLFDDELRGDTKSGTLYLVMELGETDFSKLLEQRQGTPISLPWITLYFKQMLDAVRVIHEERIVHSDLKPANFVLIGNSLKLIDFGIAKAIANDTTNIHREDQIGTVNYMSPEAFNSAPGEDRYKIGRPSDVWSLGCILYQMVYGHAPFYSLPLQQKLFAISRGDYIIPFPEYSIPMAPKEKGGKPEPREHLKVKVPMDLIATMQNCLNRQANMRPTTTQLLQEPWLEGIYDRGQSSGPELAEDEAVISKLYMAQLIHYCFRSYDPTWDDEDVENVDRVESMVDQVMPQLQQLRPQQ</sequence>
<evidence type="ECO:0000256" key="1">
    <source>
        <dbReference type="ARBA" id="ARBA00022527"/>
    </source>
</evidence>
<reference evidence="9 10" key="1">
    <citation type="submission" date="2014-04" db="EMBL/GenBank/DDBJ databases">
        <authorList>
            <consortium name="DOE Joint Genome Institute"/>
            <person name="Kuo A."/>
            <person name="Zuccaro A."/>
            <person name="Kohler A."/>
            <person name="Nagy L.G."/>
            <person name="Floudas D."/>
            <person name="Copeland A."/>
            <person name="Barry K.W."/>
            <person name="Cichocki N."/>
            <person name="Veneault-Fourrey C."/>
            <person name="LaButti K."/>
            <person name="Lindquist E.A."/>
            <person name="Lipzen A."/>
            <person name="Lundell T."/>
            <person name="Morin E."/>
            <person name="Murat C."/>
            <person name="Sun H."/>
            <person name="Tunlid A."/>
            <person name="Henrissat B."/>
            <person name="Grigoriev I.V."/>
            <person name="Hibbett D.S."/>
            <person name="Martin F."/>
            <person name="Nordberg H.P."/>
            <person name="Cantor M.N."/>
            <person name="Hua S.X."/>
        </authorList>
    </citation>
    <scope>NUCLEOTIDE SEQUENCE [LARGE SCALE GENOMIC DNA]</scope>
    <source>
        <strain evidence="9 10">MAFF 305830</strain>
    </source>
</reference>
<dbReference type="Gene3D" id="3.30.200.20">
    <property type="entry name" value="Phosphorylase Kinase, domain 1"/>
    <property type="match status" value="1"/>
</dbReference>
<dbReference type="FunFam" id="3.30.200.20:FF:000131">
    <property type="entry name" value="Dual specificity protein kinase TTK"/>
    <property type="match status" value="1"/>
</dbReference>
<dbReference type="CDD" id="cd14131">
    <property type="entry name" value="PKc_Mps1"/>
    <property type="match status" value="1"/>
</dbReference>
<dbReference type="SMART" id="SM00220">
    <property type="entry name" value="S_TKc"/>
    <property type="match status" value="1"/>
</dbReference>
<evidence type="ECO:0000313" key="10">
    <source>
        <dbReference type="Proteomes" id="UP000054097"/>
    </source>
</evidence>
<dbReference type="GO" id="GO:0004674">
    <property type="term" value="F:protein serine/threonine kinase activity"/>
    <property type="evidence" value="ECO:0007669"/>
    <property type="project" value="UniProtKB-KW"/>
</dbReference>
<dbReference type="GO" id="GO:0098813">
    <property type="term" value="P:nuclear chromosome segregation"/>
    <property type="evidence" value="ECO:0007669"/>
    <property type="project" value="UniProtKB-ARBA"/>
</dbReference>
<feature type="compositionally biased region" description="Polar residues" evidence="7">
    <location>
        <begin position="14"/>
        <end position="35"/>
    </location>
</feature>
<dbReference type="HOGENOM" id="CLU_396984_0_0_1"/>
<dbReference type="GO" id="GO:0033316">
    <property type="term" value="P:meiotic spindle assembly checkpoint signaling"/>
    <property type="evidence" value="ECO:0007669"/>
    <property type="project" value="TreeGrafter"/>
</dbReference>
<dbReference type="InterPro" id="IPR011009">
    <property type="entry name" value="Kinase-like_dom_sf"/>
</dbReference>
<accession>A0A0C2W122</accession>
<evidence type="ECO:0000256" key="7">
    <source>
        <dbReference type="SAM" id="MobiDB-lite"/>
    </source>
</evidence>
<dbReference type="GO" id="GO:0005634">
    <property type="term" value="C:nucleus"/>
    <property type="evidence" value="ECO:0007669"/>
    <property type="project" value="TreeGrafter"/>
</dbReference>
<evidence type="ECO:0000256" key="6">
    <source>
        <dbReference type="PROSITE-ProRule" id="PRU10141"/>
    </source>
</evidence>
<dbReference type="OrthoDB" id="20524at2759"/>
<feature type="region of interest" description="Disordered" evidence="7">
    <location>
        <begin position="1"/>
        <end position="306"/>
    </location>
</feature>
<evidence type="ECO:0000256" key="4">
    <source>
        <dbReference type="ARBA" id="ARBA00022777"/>
    </source>
</evidence>
<evidence type="ECO:0000259" key="8">
    <source>
        <dbReference type="PROSITE" id="PS50011"/>
    </source>
</evidence>
<name>A0A0C2W122_SERVB</name>
<dbReference type="Gene3D" id="1.10.510.10">
    <property type="entry name" value="Transferase(Phosphotransferase) domain 1"/>
    <property type="match status" value="1"/>
</dbReference>
<dbReference type="PROSITE" id="PS00107">
    <property type="entry name" value="PROTEIN_KINASE_ATP"/>
    <property type="match status" value="1"/>
</dbReference>
<feature type="compositionally biased region" description="Polar residues" evidence="7">
    <location>
        <begin position="58"/>
        <end position="84"/>
    </location>
</feature>
<gene>
    <name evidence="9" type="ORF">M408DRAFT_30570</name>
</gene>
<dbReference type="InterPro" id="IPR027084">
    <property type="entry name" value="Mps1_cat"/>
</dbReference>
<keyword evidence="4" id="KW-0418">Kinase</keyword>
<dbReference type="GO" id="GO:0034501">
    <property type="term" value="P:protein localization to kinetochore"/>
    <property type="evidence" value="ECO:0007669"/>
    <property type="project" value="TreeGrafter"/>
</dbReference>
<dbReference type="AlphaFoldDB" id="A0A0C2W122"/>
<evidence type="ECO:0000256" key="2">
    <source>
        <dbReference type="ARBA" id="ARBA00022679"/>
    </source>
</evidence>
<dbReference type="GO" id="GO:0005524">
    <property type="term" value="F:ATP binding"/>
    <property type="evidence" value="ECO:0007669"/>
    <property type="project" value="UniProtKB-UniRule"/>
</dbReference>
<dbReference type="PANTHER" id="PTHR22974:SF21">
    <property type="entry name" value="DUAL SPECIFICITY PROTEIN KINASE TTK"/>
    <property type="match status" value="1"/>
</dbReference>
<evidence type="ECO:0000256" key="5">
    <source>
        <dbReference type="ARBA" id="ARBA00022840"/>
    </source>
</evidence>
<feature type="binding site" evidence="6">
    <location>
        <position position="370"/>
    </location>
    <ligand>
        <name>ATP</name>
        <dbReference type="ChEBI" id="CHEBI:30616"/>
    </ligand>
</feature>
<dbReference type="Pfam" id="PF00069">
    <property type="entry name" value="Pkinase"/>
    <property type="match status" value="1"/>
</dbReference>
<dbReference type="EMBL" id="KN824463">
    <property type="protein sequence ID" value="KIM20198.1"/>
    <property type="molecule type" value="Genomic_DNA"/>
</dbReference>
<keyword evidence="10" id="KW-1185">Reference proteome</keyword>
<feature type="compositionally biased region" description="Low complexity" evidence="7">
    <location>
        <begin position="138"/>
        <end position="155"/>
    </location>
</feature>
<keyword evidence="5 6" id="KW-0067">ATP-binding</keyword>
<evidence type="ECO:0000313" key="9">
    <source>
        <dbReference type="EMBL" id="KIM20198.1"/>
    </source>
</evidence>